<comment type="cofactor">
    <cofactor evidence="1">
        <name>Zn(2+)</name>
        <dbReference type="ChEBI" id="CHEBI:29105"/>
    </cofactor>
</comment>
<evidence type="ECO:0000256" key="2">
    <source>
        <dbReference type="ARBA" id="ARBA00004613"/>
    </source>
</evidence>
<keyword evidence="9" id="KW-0378">Hydrolase</keyword>
<dbReference type="PRINTS" id="PR00765">
    <property type="entry name" value="CRBOXYPTASEA"/>
</dbReference>
<feature type="signal peptide" evidence="15">
    <location>
        <begin position="1"/>
        <end position="18"/>
    </location>
</feature>
<dbReference type="SMART" id="SM00631">
    <property type="entry name" value="Zn_pept"/>
    <property type="match status" value="1"/>
</dbReference>
<evidence type="ECO:0000313" key="17">
    <source>
        <dbReference type="EMBL" id="KAJ3646635.1"/>
    </source>
</evidence>
<keyword evidence="6" id="KW-0645">Protease</keyword>
<accession>A0AA38I079</accession>
<dbReference type="Proteomes" id="UP001168821">
    <property type="component" value="Unassembled WGS sequence"/>
</dbReference>
<dbReference type="SUPFAM" id="SSF53187">
    <property type="entry name" value="Zn-dependent exopeptidases"/>
    <property type="match status" value="2"/>
</dbReference>
<dbReference type="Gene3D" id="3.40.630.10">
    <property type="entry name" value="Zn peptidases"/>
    <property type="match status" value="2"/>
</dbReference>
<evidence type="ECO:0000259" key="16">
    <source>
        <dbReference type="PROSITE" id="PS52035"/>
    </source>
</evidence>
<feature type="active site" description="Proton donor/acceptor" evidence="14">
    <location>
        <position position="461"/>
    </location>
</feature>
<sequence length="502" mass="56477">MKSLGVIISLYLIYLVTTHPTEKVTYNGNQLWKITNDNKTTLKLLKTLAKEKYLTLWALNAKKVDAMIDHKYVTQVKEKLLENNQKYEVSIEDVQKAIDEANPKPQEDLDGRKGYRLTWNYYHNLDDIYDYLHYLEATFPKLCTVTTIGDSVEGRPIKLLRISNKNPNNKAVFVEGGIHAREWISPAAVTYIINQLISNYDDEPSYIKNLDWYFVPVLNPDGYTYTYNVDRLWRKNRAQSKTSDCVGVDLNRNWGYDWGSNGSSTDPCSNSYRGTKPFSEPETASVAKFFINNPDIQWVGYLAVHSYGQFIVYPWGDPNRIVEDYEDLNDAGIQAAENILSAGGETYTVGPAGLVIYKATGISMDWAKGSQAIKYVFTIELRDKGNYGVLLPAKYIKVASEEALIVVRTVAQTINNLSRIIQGGGEPYTVGPVGIVLYKASGSSMDWAKGSAAIKFSFTLELRDRGQYGFILPAQFIKPSSEEALILVRVVAEAAAKTFTKK</sequence>
<keyword evidence="11" id="KW-0482">Metalloprotease</keyword>
<proteinExistence type="inferred from homology"/>
<evidence type="ECO:0000256" key="11">
    <source>
        <dbReference type="ARBA" id="ARBA00023049"/>
    </source>
</evidence>
<comment type="function">
    <text evidence="13">Involved in the digestion of the blood meal.</text>
</comment>
<dbReference type="CDD" id="cd03860">
    <property type="entry name" value="M14_CP_A-B_like"/>
    <property type="match status" value="1"/>
</dbReference>
<evidence type="ECO:0000256" key="15">
    <source>
        <dbReference type="SAM" id="SignalP"/>
    </source>
</evidence>
<dbReference type="Pfam" id="PF00246">
    <property type="entry name" value="Peptidase_M14"/>
    <property type="match status" value="2"/>
</dbReference>
<protein>
    <recommendedName>
        <fullName evidence="16">Peptidase M14 domain-containing protein</fullName>
    </recommendedName>
</protein>
<gene>
    <name evidence="17" type="ORF">Zmor_024214</name>
</gene>
<evidence type="ECO:0000256" key="8">
    <source>
        <dbReference type="ARBA" id="ARBA00022729"/>
    </source>
</evidence>
<evidence type="ECO:0000256" key="9">
    <source>
        <dbReference type="ARBA" id="ARBA00022801"/>
    </source>
</evidence>
<evidence type="ECO:0000256" key="7">
    <source>
        <dbReference type="ARBA" id="ARBA00022723"/>
    </source>
</evidence>
<dbReference type="Pfam" id="PF02244">
    <property type="entry name" value="Propep_M14"/>
    <property type="match status" value="1"/>
</dbReference>
<dbReference type="PANTHER" id="PTHR11705">
    <property type="entry name" value="PROTEASE FAMILY M14 CARBOXYPEPTIDASE A,B"/>
    <property type="match status" value="1"/>
</dbReference>
<evidence type="ECO:0000256" key="5">
    <source>
        <dbReference type="ARBA" id="ARBA00022645"/>
    </source>
</evidence>
<dbReference type="GO" id="GO:0004181">
    <property type="term" value="F:metallocarboxypeptidase activity"/>
    <property type="evidence" value="ECO:0007669"/>
    <property type="project" value="InterPro"/>
</dbReference>
<name>A0AA38I079_9CUCU</name>
<evidence type="ECO:0000256" key="1">
    <source>
        <dbReference type="ARBA" id="ARBA00001947"/>
    </source>
</evidence>
<evidence type="ECO:0000313" key="18">
    <source>
        <dbReference type="Proteomes" id="UP001168821"/>
    </source>
</evidence>
<comment type="similarity">
    <text evidence="3 14">Belongs to the peptidase M14 family.</text>
</comment>
<keyword evidence="4" id="KW-0964">Secreted</keyword>
<feature type="chain" id="PRO_5041209552" description="Peptidase M14 domain-containing protein" evidence="15">
    <location>
        <begin position="19"/>
        <end position="502"/>
    </location>
</feature>
<dbReference type="PANTHER" id="PTHR11705:SF91">
    <property type="entry name" value="FI01817P-RELATED"/>
    <property type="match status" value="1"/>
</dbReference>
<organism evidence="17 18">
    <name type="scientific">Zophobas morio</name>
    <dbReference type="NCBI Taxonomy" id="2755281"/>
    <lineage>
        <taxon>Eukaryota</taxon>
        <taxon>Metazoa</taxon>
        <taxon>Ecdysozoa</taxon>
        <taxon>Arthropoda</taxon>
        <taxon>Hexapoda</taxon>
        <taxon>Insecta</taxon>
        <taxon>Pterygota</taxon>
        <taxon>Neoptera</taxon>
        <taxon>Endopterygota</taxon>
        <taxon>Coleoptera</taxon>
        <taxon>Polyphaga</taxon>
        <taxon>Cucujiformia</taxon>
        <taxon>Tenebrionidae</taxon>
        <taxon>Zophobas</taxon>
    </lineage>
</organism>
<comment type="caution">
    <text evidence="17">The sequence shown here is derived from an EMBL/GenBank/DDBJ whole genome shotgun (WGS) entry which is preliminary data.</text>
</comment>
<keyword evidence="18" id="KW-1185">Reference proteome</keyword>
<dbReference type="PROSITE" id="PS00132">
    <property type="entry name" value="CARBOXYPEPT_ZN_1"/>
    <property type="match status" value="1"/>
</dbReference>
<dbReference type="InterPro" id="IPR003146">
    <property type="entry name" value="M14A_act_pep"/>
</dbReference>
<keyword evidence="8 15" id="KW-0732">Signal</keyword>
<evidence type="ECO:0000256" key="6">
    <source>
        <dbReference type="ARBA" id="ARBA00022670"/>
    </source>
</evidence>
<dbReference type="GO" id="GO:0005615">
    <property type="term" value="C:extracellular space"/>
    <property type="evidence" value="ECO:0007669"/>
    <property type="project" value="TreeGrafter"/>
</dbReference>
<dbReference type="InterPro" id="IPR036990">
    <property type="entry name" value="M14A-like_propep"/>
</dbReference>
<dbReference type="GO" id="GO:0006508">
    <property type="term" value="P:proteolysis"/>
    <property type="evidence" value="ECO:0007669"/>
    <property type="project" value="UniProtKB-KW"/>
</dbReference>
<reference evidence="17" key="1">
    <citation type="journal article" date="2023" name="G3 (Bethesda)">
        <title>Whole genome assemblies of Zophobas morio and Tenebrio molitor.</title>
        <authorList>
            <person name="Kaur S."/>
            <person name="Stinson S.A."/>
            <person name="diCenzo G.C."/>
        </authorList>
    </citation>
    <scope>NUCLEOTIDE SEQUENCE</scope>
    <source>
        <strain evidence="17">QUZm001</strain>
    </source>
</reference>
<dbReference type="PROSITE" id="PS52035">
    <property type="entry name" value="PEPTIDASE_M14"/>
    <property type="match status" value="1"/>
</dbReference>
<dbReference type="GO" id="GO:0008270">
    <property type="term" value="F:zinc ion binding"/>
    <property type="evidence" value="ECO:0007669"/>
    <property type="project" value="InterPro"/>
</dbReference>
<dbReference type="Gene3D" id="3.30.70.340">
    <property type="entry name" value="Metallocarboxypeptidase-like"/>
    <property type="match status" value="1"/>
</dbReference>
<feature type="domain" description="Peptidase M14" evidence="16">
    <location>
        <begin position="121"/>
        <end position="495"/>
    </location>
</feature>
<dbReference type="AlphaFoldDB" id="A0AA38I079"/>
<dbReference type="EMBL" id="JALNTZ010000007">
    <property type="protein sequence ID" value="KAJ3646635.1"/>
    <property type="molecule type" value="Genomic_DNA"/>
</dbReference>
<keyword evidence="10" id="KW-0862">Zinc</keyword>
<comment type="subcellular location">
    <subcellularLocation>
        <location evidence="2">Secreted</location>
    </subcellularLocation>
</comment>
<evidence type="ECO:0000256" key="10">
    <source>
        <dbReference type="ARBA" id="ARBA00022833"/>
    </source>
</evidence>
<evidence type="ECO:0000256" key="12">
    <source>
        <dbReference type="ARBA" id="ARBA00023157"/>
    </source>
</evidence>
<evidence type="ECO:0000256" key="14">
    <source>
        <dbReference type="PROSITE-ProRule" id="PRU01379"/>
    </source>
</evidence>
<evidence type="ECO:0000256" key="4">
    <source>
        <dbReference type="ARBA" id="ARBA00022525"/>
    </source>
</evidence>
<dbReference type="InterPro" id="IPR057246">
    <property type="entry name" value="CARBOXYPEPT_ZN_1"/>
</dbReference>
<evidence type="ECO:0000256" key="13">
    <source>
        <dbReference type="ARBA" id="ARBA00057299"/>
    </source>
</evidence>
<keyword evidence="7" id="KW-0479">Metal-binding</keyword>
<keyword evidence="12" id="KW-1015">Disulfide bond</keyword>
<dbReference type="SUPFAM" id="SSF54897">
    <property type="entry name" value="Protease propeptides/inhibitors"/>
    <property type="match status" value="1"/>
</dbReference>
<keyword evidence="5" id="KW-0121">Carboxypeptidase</keyword>
<dbReference type="FunFam" id="3.40.630.10:FF:000040">
    <property type="entry name" value="zinc carboxypeptidase"/>
    <property type="match status" value="1"/>
</dbReference>
<dbReference type="InterPro" id="IPR000834">
    <property type="entry name" value="Peptidase_M14"/>
</dbReference>
<evidence type="ECO:0000256" key="3">
    <source>
        <dbReference type="ARBA" id="ARBA00005988"/>
    </source>
</evidence>